<evidence type="ECO:0000259" key="7">
    <source>
        <dbReference type="PROSITE" id="PS50011"/>
    </source>
</evidence>
<reference evidence="8 9" key="1">
    <citation type="submission" date="2015-01" db="EMBL/GenBank/DDBJ databases">
        <title>The Genome Sequence of Exophiala spinifera CBS89968.</title>
        <authorList>
            <consortium name="The Broad Institute Genomics Platform"/>
            <person name="Cuomo C."/>
            <person name="de Hoog S."/>
            <person name="Gorbushina A."/>
            <person name="Stielow B."/>
            <person name="Teixiera M."/>
            <person name="Abouelleil A."/>
            <person name="Chapman S.B."/>
            <person name="Priest M."/>
            <person name="Young S.K."/>
            <person name="Wortman J."/>
            <person name="Nusbaum C."/>
            <person name="Birren B."/>
        </authorList>
    </citation>
    <scope>NUCLEOTIDE SEQUENCE [LARGE SCALE GENOMIC DNA]</scope>
    <source>
        <strain evidence="8 9">CBS 89968</strain>
    </source>
</reference>
<dbReference type="PANTHER" id="PTHR45646">
    <property type="entry name" value="SERINE/THREONINE-PROTEIN KINASE DOA-RELATED"/>
    <property type="match status" value="1"/>
</dbReference>
<sequence>MPSQLRTPSFELPKTDSDRRFLETDYPSEWAEAYRPGGFHPVNLGDSFKDGQYRVIRKLGYGSFSTVWLAKDHLNARYVALKVMKARASLKPEPVLSIIKRIKDHSDDSMAKHILIYRDIFQHQGPNGTHLCLVSEPMGPTAASLAEELIPFENRTYDRTIRYPKYMARIILKHTLIGLAFLHKNDIVHADLQPGNILPATSEIDALCEDDLKQDQSGQDHYPKPLTLQRIDGLEDIWAPRRLYLDQSLLRYTPIDSRMLWKISDFGSAFLTQTPPKAVVTPDALRAPELILGGVVNSSIDIWSFGCLVYEFLTGDTLFCVPKLGPNEEESGDDDHLLQMNDILGPLPEAWLKHKWPRANQYFGPNRERLDPNAGQNAGYQQEPYIDEPLELLFEKNKPENMDGTEASVITSLIRGILQYDPSQRPSAAKLLEHPWFQD</sequence>
<protein>
    <recommendedName>
        <fullName evidence="7">Protein kinase domain-containing protein</fullName>
    </recommendedName>
</protein>
<keyword evidence="3 6" id="KW-0547">Nucleotide-binding</keyword>
<dbReference type="HOGENOM" id="CLU_000288_81_2_1"/>
<dbReference type="GO" id="GO:0005524">
    <property type="term" value="F:ATP binding"/>
    <property type="evidence" value="ECO:0007669"/>
    <property type="project" value="UniProtKB-UniRule"/>
</dbReference>
<dbReference type="SMART" id="SM00220">
    <property type="entry name" value="S_TKc"/>
    <property type="match status" value="1"/>
</dbReference>
<organism evidence="8 9">
    <name type="scientific">Exophiala spinifera</name>
    <dbReference type="NCBI Taxonomy" id="91928"/>
    <lineage>
        <taxon>Eukaryota</taxon>
        <taxon>Fungi</taxon>
        <taxon>Dikarya</taxon>
        <taxon>Ascomycota</taxon>
        <taxon>Pezizomycotina</taxon>
        <taxon>Eurotiomycetes</taxon>
        <taxon>Chaetothyriomycetidae</taxon>
        <taxon>Chaetothyriales</taxon>
        <taxon>Herpotrichiellaceae</taxon>
        <taxon>Exophiala</taxon>
    </lineage>
</organism>
<dbReference type="EMBL" id="KN847501">
    <property type="protein sequence ID" value="KIW10060.1"/>
    <property type="molecule type" value="Genomic_DNA"/>
</dbReference>
<evidence type="ECO:0000256" key="6">
    <source>
        <dbReference type="PROSITE-ProRule" id="PRU10141"/>
    </source>
</evidence>
<keyword evidence="4" id="KW-0418">Kinase</keyword>
<evidence type="ECO:0000256" key="1">
    <source>
        <dbReference type="ARBA" id="ARBA00022527"/>
    </source>
</evidence>
<dbReference type="GO" id="GO:0004674">
    <property type="term" value="F:protein serine/threonine kinase activity"/>
    <property type="evidence" value="ECO:0007669"/>
    <property type="project" value="UniProtKB-KW"/>
</dbReference>
<dbReference type="RefSeq" id="XP_016230276.1">
    <property type="nucleotide sequence ID" value="XM_016386144.1"/>
</dbReference>
<evidence type="ECO:0000256" key="3">
    <source>
        <dbReference type="ARBA" id="ARBA00022741"/>
    </source>
</evidence>
<feature type="binding site" evidence="6">
    <location>
        <position position="82"/>
    </location>
    <ligand>
        <name>ATP</name>
        <dbReference type="ChEBI" id="CHEBI:30616"/>
    </ligand>
</feature>
<name>A0A0D2AUC3_9EURO</name>
<dbReference type="InterPro" id="IPR011009">
    <property type="entry name" value="Kinase-like_dom_sf"/>
</dbReference>
<keyword evidence="1" id="KW-0723">Serine/threonine-protein kinase</keyword>
<dbReference type="InterPro" id="IPR051175">
    <property type="entry name" value="CLK_kinases"/>
</dbReference>
<dbReference type="GO" id="GO:0043484">
    <property type="term" value="P:regulation of RNA splicing"/>
    <property type="evidence" value="ECO:0007669"/>
    <property type="project" value="TreeGrafter"/>
</dbReference>
<proteinExistence type="predicted"/>
<dbReference type="Proteomes" id="UP000053328">
    <property type="component" value="Unassembled WGS sequence"/>
</dbReference>
<dbReference type="GeneID" id="27338919"/>
<accession>A0A0D2AUC3</accession>
<evidence type="ECO:0000256" key="5">
    <source>
        <dbReference type="ARBA" id="ARBA00022840"/>
    </source>
</evidence>
<evidence type="ECO:0000256" key="2">
    <source>
        <dbReference type="ARBA" id="ARBA00022679"/>
    </source>
</evidence>
<dbReference type="SUPFAM" id="SSF56112">
    <property type="entry name" value="Protein kinase-like (PK-like)"/>
    <property type="match status" value="1"/>
</dbReference>
<keyword evidence="5 6" id="KW-0067">ATP-binding</keyword>
<dbReference type="PROSITE" id="PS00107">
    <property type="entry name" value="PROTEIN_KINASE_ATP"/>
    <property type="match status" value="1"/>
</dbReference>
<keyword evidence="9" id="KW-1185">Reference proteome</keyword>
<feature type="domain" description="Protein kinase" evidence="7">
    <location>
        <begin position="53"/>
        <end position="437"/>
    </location>
</feature>
<evidence type="ECO:0000313" key="8">
    <source>
        <dbReference type="EMBL" id="KIW10060.1"/>
    </source>
</evidence>
<dbReference type="InterPro" id="IPR017441">
    <property type="entry name" value="Protein_kinase_ATP_BS"/>
</dbReference>
<dbReference type="Gene3D" id="3.30.200.20">
    <property type="entry name" value="Phosphorylase Kinase, domain 1"/>
    <property type="match status" value="1"/>
</dbReference>
<evidence type="ECO:0000256" key="4">
    <source>
        <dbReference type="ARBA" id="ARBA00022777"/>
    </source>
</evidence>
<dbReference type="GO" id="GO:0005634">
    <property type="term" value="C:nucleus"/>
    <property type="evidence" value="ECO:0007669"/>
    <property type="project" value="TreeGrafter"/>
</dbReference>
<dbReference type="Pfam" id="PF00069">
    <property type="entry name" value="Pkinase"/>
    <property type="match status" value="2"/>
</dbReference>
<dbReference type="STRING" id="91928.A0A0D2AUC3"/>
<keyword evidence="2" id="KW-0808">Transferase</keyword>
<dbReference type="PROSITE" id="PS50011">
    <property type="entry name" value="PROTEIN_KINASE_DOM"/>
    <property type="match status" value="1"/>
</dbReference>
<dbReference type="InterPro" id="IPR000719">
    <property type="entry name" value="Prot_kinase_dom"/>
</dbReference>
<evidence type="ECO:0000313" key="9">
    <source>
        <dbReference type="Proteomes" id="UP000053328"/>
    </source>
</evidence>
<dbReference type="AlphaFoldDB" id="A0A0D2AUC3"/>
<dbReference type="PANTHER" id="PTHR45646:SF11">
    <property type="entry name" value="SERINE_THREONINE-PROTEIN KINASE DOA"/>
    <property type="match status" value="1"/>
</dbReference>
<dbReference type="Gene3D" id="1.10.510.10">
    <property type="entry name" value="Transferase(Phosphotransferase) domain 1"/>
    <property type="match status" value="1"/>
</dbReference>
<dbReference type="OrthoDB" id="4161200at2759"/>
<gene>
    <name evidence="8" type="ORF">PV08_11836</name>
</gene>
<dbReference type="VEuPathDB" id="FungiDB:PV08_11836"/>